<evidence type="ECO:0000256" key="3">
    <source>
        <dbReference type="ARBA" id="ARBA00009640"/>
    </source>
</evidence>
<evidence type="ECO:0000313" key="13">
    <source>
        <dbReference type="Proteomes" id="UP001597391"/>
    </source>
</evidence>
<dbReference type="SMART" id="SM00905">
    <property type="entry name" value="FolB"/>
    <property type="match status" value="1"/>
</dbReference>
<comment type="similarity">
    <text evidence="3">In the N-terminal section; belongs to the DHNA family.</text>
</comment>
<evidence type="ECO:0000256" key="10">
    <source>
        <dbReference type="SAM" id="MobiDB-lite"/>
    </source>
</evidence>
<comment type="pathway">
    <text evidence="9">Cofactor biosynthesis; tetrahydrofolate biosynthesis; 2-amino-4-hydroxy-6-hydroxymethyl-7,8-dihydropteridine diphosphate from 7,8-dihydroneopterin triphosphate: step 3/4.</text>
</comment>
<accession>A0ABW5XGN4</accession>
<evidence type="ECO:0000256" key="4">
    <source>
        <dbReference type="ARBA" id="ARBA00022679"/>
    </source>
</evidence>
<feature type="region of interest" description="Disordered" evidence="10">
    <location>
        <begin position="490"/>
        <end position="719"/>
    </location>
</feature>
<feature type="compositionally biased region" description="Polar residues" evidence="10">
    <location>
        <begin position="551"/>
        <end position="562"/>
    </location>
</feature>
<comment type="caution">
    <text evidence="12">The sequence shown here is derived from an EMBL/GenBank/DDBJ whole genome shotgun (WGS) entry which is preliminary data.</text>
</comment>
<organism evidence="12 13">
    <name type="scientific">Populibacterium corticicola</name>
    <dbReference type="NCBI Taxonomy" id="1812826"/>
    <lineage>
        <taxon>Bacteria</taxon>
        <taxon>Bacillati</taxon>
        <taxon>Actinomycetota</taxon>
        <taxon>Actinomycetes</taxon>
        <taxon>Micrococcales</taxon>
        <taxon>Jonesiaceae</taxon>
        <taxon>Populibacterium</taxon>
    </lineage>
</organism>
<keyword evidence="8 9" id="KW-0289">Folate biosynthesis</keyword>
<dbReference type="EMBL" id="JBHUOP010000006">
    <property type="protein sequence ID" value="MFD2841501.1"/>
    <property type="molecule type" value="Genomic_DNA"/>
</dbReference>
<dbReference type="EC" id="4.1.2.25" evidence="9"/>
<keyword evidence="13" id="KW-1185">Reference proteome</keyword>
<evidence type="ECO:0000256" key="1">
    <source>
        <dbReference type="ARBA" id="ARBA00000198"/>
    </source>
</evidence>
<name>A0ABW5XGN4_9MICO</name>
<feature type="compositionally biased region" description="Polar residues" evidence="10">
    <location>
        <begin position="432"/>
        <end position="443"/>
    </location>
</feature>
<dbReference type="NCBIfam" id="TIGR00526">
    <property type="entry name" value="folB_dom"/>
    <property type="match status" value="1"/>
</dbReference>
<dbReference type="Pfam" id="PF02152">
    <property type="entry name" value="FolB"/>
    <property type="match status" value="1"/>
</dbReference>
<feature type="compositionally biased region" description="Acidic residues" evidence="10">
    <location>
        <begin position="236"/>
        <end position="247"/>
    </location>
</feature>
<dbReference type="InterPro" id="IPR006156">
    <property type="entry name" value="Dihydroneopterin_aldolase"/>
</dbReference>
<dbReference type="InterPro" id="IPR000550">
    <property type="entry name" value="Hppk"/>
</dbReference>
<evidence type="ECO:0000259" key="11">
    <source>
        <dbReference type="PROSITE" id="PS00794"/>
    </source>
</evidence>
<reference evidence="13" key="1">
    <citation type="journal article" date="2019" name="Int. J. Syst. Evol. Microbiol.">
        <title>The Global Catalogue of Microorganisms (GCM) 10K type strain sequencing project: providing services to taxonomists for standard genome sequencing and annotation.</title>
        <authorList>
            <consortium name="The Broad Institute Genomics Platform"/>
            <consortium name="The Broad Institute Genome Sequencing Center for Infectious Disease"/>
            <person name="Wu L."/>
            <person name="Ma J."/>
        </authorList>
    </citation>
    <scope>NUCLEOTIDE SEQUENCE [LARGE SCALE GENOMIC DNA]</scope>
    <source>
        <strain evidence="13">KCTC 33576</strain>
    </source>
</reference>
<feature type="region of interest" description="Disordered" evidence="10">
    <location>
        <begin position="384"/>
        <end position="410"/>
    </location>
</feature>
<dbReference type="Gene3D" id="3.30.70.560">
    <property type="entry name" value="7,8-Dihydro-6-hydroxymethylpterin-pyrophosphokinase HPPK"/>
    <property type="match status" value="1"/>
</dbReference>
<keyword evidence="4 12" id="KW-0808">Transferase</keyword>
<feature type="region of interest" description="Disordered" evidence="10">
    <location>
        <begin position="425"/>
        <end position="462"/>
    </location>
</feature>
<dbReference type="RefSeq" id="WP_377467553.1">
    <property type="nucleotide sequence ID" value="NZ_JBHUOP010000006.1"/>
</dbReference>
<feature type="compositionally biased region" description="Low complexity" evidence="10">
    <location>
        <begin position="691"/>
        <end position="716"/>
    </location>
</feature>
<evidence type="ECO:0000256" key="2">
    <source>
        <dbReference type="ARBA" id="ARBA00005051"/>
    </source>
</evidence>
<keyword evidence="5" id="KW-0547">Nucleotide-binding</keyword>
<comment type="catalytic activity">
    <reaction evidence="9">
        <text>7,8-dihydroneopterin = 6-hydroxymethyl-7,8-dihydropterin + glycolaldehyde</text>
        <dbReference type="Rhea" id="RHEA:10540"/>
        <dbReference type="ChEBI" id="CHEBI:17001"/>
        <dbReference type="ChEBI" id="CHEBI:17071"/>
        <dbReference type="ChEBI" id="CHEBI:44841"/>
        <dbReference type="EC" id="4.1.2.25"/>
    </reaction>
</comment>
<feature type="compositionally biased region" description="Polar residues" evidence="10">
    <location>
        <begin position="492"/>
        <end position="523"/>
    </location>
</feature>
<feature type="region of interest" description="Disordered" evidence="10">
    <location>
        <begin position="151"/>
        <end position="178"/>
    </location>
</feature>
<comment type="function">
    <text evidence="9">Catalyzes the conversion of 7,8-dihydroneopterin to 6-hydroxymethyl-7,8-dihydropterin.</text>
</comment>
<feature type="domain" description="7,8-dihydro-6-hydroxymethylpterin-pyrophosphokinase" evidence="11">
    <location>
        <begin position="863"/>
        <end position="874"/>
    </location>
</feature>
<evidence type="ECO:0000256" key="8">
    <source>
        <dbReference type="ARBA" id="ARBA00022909"/>
    </source>
</evidence>
<dbReference type="NCBIfam" id="TIGR00525">
    <property type="entry name" value="folB"/>
    <property type="match status" value="1"/>
</dbReference>
<keyword evidence="7" id="KW-0067">ATP-binding</keyword>
<dbReference type="InterPro" id="IPR043133">
    <property type="entry name" value="GTP-CH-I_C/QueF"/>
</dbReference>
<dbReference type="CDD" id="cd00483">
    <property type="entry name" value="HPPK"/>
    <property type="match status" value="1"/>
</dbReference>
<dbReference type="PROSITE" id="PS00794">
    <property type="entry name" value="HPPK"/>
    <property type="match status" value="1"/>
</dbReference>
<dbReference type="SUPFAM" id="SSF55620">
    <property type="entry name" value="Tetrahydrobiopterin biosynthesis enzymes-like"/>
    <property type="match status" value="1"/>
</dbReference>
<protein>
    <recommendedName>
        <fullName evidence="9">Bifunctional folate synthesis protein</fullName>
    </recommendedName>
    <domain>
        <recommendedName>
            <fullName evidence="9">Dihydroneopterin aldolase</fullName>
            <shortName evidence="9">DHNA</shortName>
            <ecNumber evidence="9">4.1.2.25</ecNumber>
        </recommendedName>
        <alternativeName>
            <fullName evidence="9">7,8-dihydroneopterin aldolase</fullName>
        </alternativeName>
    </domain>
    <domain>
        <recommendedName>
            <fullName evidence="9">2-amino-4-hydroxy-6-hydroxymethyldihydropteridine pyrophosphokinase</fullName>
            <ecNumber evidence="9">2.7.6.3</ecNumber>
        </recommendedName>
        <alternativeName>
            <fullName evidence="9">6-hydroxymethyl-7,8-dihydropterin pyrophosphokinase</fullName>
            <shortName evidence="9">PPPK</shortName>
        </alternativeName>
        <alternativeName>
            <fullName evidence="9">7,8-dihydro-6-hydroxymethylpterin pyrophosphokinase</fullName>
            <shortName evidence="9">HPPK</shortName>
        </alternativeName>
    </domain>
</protein>
<dbReference type="SUPFAM" id="SSF55083">
    <property type="entry name" value="6-hydroxymethyl-7,8-dihydropterin pyrophosphokinase, HPPK"/>
    <property type="match status" value="1"/>
</dbReference>
<proteinExistence type="inferred from homology"/>
<dbReference type="NCBIfam" id="TIGR01498">
    <property type="entry name" value="folK"/>
    <property type="match status" value="1"/>
</dbReference>
<evidence type="ECO:0000256" key="9">
    <source>
        <dbReference type="RuleBase" id="RU362079"/>
    </source>
</evidence>
<sequence>MTLAHDPTSHSKIDQITISGITATGRHGVLSSERESGQEFIVDLILGLALGDAAAGDDLDKTVNYAHLAEAAVSVIEGPAVNLIETLAERIAAVTLENQLVESVSVSIHKPHAPIPVPFGSVAVTVHRSRTNPARVSRPFAVEDAPAVAALPRWQDVDSPSSPTELDSAPGVEPETATTPVSAVATAFAAPVVASVSPSVAVSPAPIPTSDSVASAQEAFHGSETASGQEVTPSDEVVEPVGEEDTSLEAVEQLPAEAVADTRDDPPQSDENGAEEPAGVASAQSPLVAETDSADETPVAVEQTASAADTEPSHPDEISEAPVEQSVVEPTVVPTLEEDLPALPEPQAGETALDSVDAAITTHAVPVVEHVPAAADTPVVDQASVADDSAETVVPPALEDEPEEEASTHTTQFAALSESLGVSDASGYPWHQAQSNTVPSGPTLSELLGGSQDEPLDLSKPLFAMGTPKELPPLPKPFFEAATAKTNAPAISAQNRTTAPEAPSVTQTSAQSPEASSAPTVEQSEWAPPVFAFDTPETQPTEPEPLPSRPESAQSAHTSDSALSPETPRSAPSASSSNDSEPAPPVSAASPAQSADAETAPGDEPQADSSSSTETEHTTTLSPSAQQRLEERFAAMMSEHFGIDVTAGNRDGDSPQVAAEKRAAGQASAASADEPATTVSAIPLVASQPTQSQEASGASASSPSAESPAPSSDDAPTQVIPVIVPDDPQEDLSRGGTAIIEPASRPERASALSAEASLNTSMFKTLDQMDEIPQEPVRVVLALGANLGDAQGTLNAAVKALGETEGFTIVKVGPLALTAAVGGPDQNDYYNSVVIGETTLSPRELLHATQAIENAHNRTREVHWGPRTIDIDIITYGMLVASAEDLELPHPRAKERAFVLVPWEEADHEAVLPGLGGGPVSALAATAPDRSGVRWLALNWLT</sequence>
<dbReference type="InterPro" id="IPR006157">
    <property type="entry name" value="FolB_dom"/>
</dbReference>
<feature type="compositionally biased region" description="Low complexity" evidence="10">
    <location>
        <begin position="564"/>
        <end position="600"/>
    </location>
</feature>
<dbReference type="GO" id="GO:0003848">
    <property type="term" value="F:2-amino-4-hydroxy-6-hydroxymethyldihydropteridine diphosphokinase activity"/>
    <property type="evidence" value="ECO:0007669"/>
    <property type="project" value="UniProtKB-EC"/>
</dbReference>
<evidence type="ECO:0000313" key="12">
    <source>
        <dbReference type="EMBL" id="MFD2841501.1"/>
    </source>
</evidence>
<evidence type="ECO:0000256" key="6">
    <source>
        <dbReference type="ARBA" id="ARBA00022777"/>
    </source>
</evidence>
<dbReference type="PANTHER" id="PTHR43071:SF1">
    <property type="entry name" value="2-AMINO-4-HYDROXY-6-HYDROXYMETHYLDIHYDROPTERIDINE PYROPHOSPHOKINASE"/>
    <property type="match status" value="1"/>
</dbReference>
<dbReference type="EC" id="2.7.6.3" evidence="9"/>
<feature type="compositionally biased region" description="Low complexity" evidence="10">
    <location>
        <begin position="609"/>
        <end position="622"/>
    </location>
</feature>
<evidence type="ECO:0000256" key="7">
    <source>
        <dbReference type="ARBA" id="ARBA00022840"/>
    </source>
</evidence>
<feature type="region of interest" description="Disordered" evidence="10">
    <location>
        <begin position="208"/>
        <end position="352"/>
    </location>
</feature>
<dbReference type="Pfam" id="PF01288">
    <property type="entry name" value="HPPK"/>
    <property type="match status" value="1"/>
</dbReference>
<dbReference type="Gene3D" id="3.30.1130.10">
    <property type="match status" value="1"/>
</dbReference>
<evidence type="ECO:0000256" key="5">
    <source>
        <dbReference type="ARBA" id="ARBA00022741"/>
    </source>
</evidence>
<keyword evidence="6" id="KW-0418">Kinase</keyword>
<feature type="compositionally biased region" description="Low complexity" evidence="10">
    <location>
        <begin position="664"/>
        <end position="676"/>
    </location>
</feature>
<dbReference type="PANTHER" id="PTHR43071">
    <property type="entry name" value="2-AMINO-4-HYDROXY-6-HYDROXYMETHYLDIHYDROPTERIDINE PYROPHOSPHOKINASE"/>
    <property type="match status" value="1"/>
</dbReference>
<comment type="similarity">
    <text evidence="9">Belongs to the DHNA family.</text>
</comment>
<dbReference type="Proteomes" id="UP001597391">
    <property type="component" value="Unassembled WGS sequence"/>
</dbReference>
<dbReference type="CDD" id="cd00534">
    <property type="entry name" value="DHNA_DHNTPE"/>
    <property type="match status" value="1"/>
</dbReference>
<keyword evidence="9" id="KW-0456">Lyase</keyword>
<comment type="pathway">
    <text evidence="2">Cofactor biosynthesis; tetrahydrofolate biosynthesis; 2-amino-4-hydroxy-6-hydroxymethyl-7,8-dihydropteridine diphosphate from 7,8-dihydroneopterin triphosphate: step 4/4.</text>
</comment>
<dbReference type="InterPro" id="IPR035907">
    <property type="entry name" value="Hppk_sf"/>
</dbReference>
<gene>
    <name evidence="12" type="primary">folK</name>
    <name evidence="12" type="ORF">ACFSYH_13120</name>
</gene>
<comment type="catalytic activity">
    <reaction evidence="1">
        <text>6-hydroxymethyl-7,8-dihydropterin + ATP = (7,8-dihydropterin-6-yl)methyl diphosphate + AMP + H(+)</text>
        <dbReference type="Rhea" id="RHEA:11412"/>
        <dbReference type="ChEBI" id="CHEBI:15378"/>
        <dbReference type="ChEBI" id="CHEBI:30616"/>
        <dbReference type="ChEBI" id="CHEBI:44841"/>
        <dbReference type="ChEBI" id="CHEBI:72950"/>
        <dbReference type="ChEBI" id="CHEBI:456215"/>
        <dbReference type="EC" id="2.7.6.3"/>
    </reaction>
</comment>